<dbReference type="SUPFAM" id="SSF54593">
    <property type="entry name" value="Glyoxalase/Bleomycin resistance protein/Dihydroxybiphenyl dioxygenase"/>
    <property type="match status" value="1"/>
</dbReference>
<dbReference type="InterPro" id="IPR037523">
    <property type="entry name" value="VOC_core"/>
</dbReference>
<dbReference type="Pfam" id="PF00903">
    <property type="entry name" value="Glyoxalase"/>
    <property type="match status" value="1"/>
</dbReference>
<dbReference type="RefSeq" id="WP_007050483.1">
    <property type="nucleotide sequence ID" value="NZ_CABKNJ010000001.1"/>
</dbReference>
<dbReference type="GO" id="GO:0046491">
    <property type="term" value="P:L-methylmalonyl-CoA metabolic process"/>
    <property type="evidence" value="ECO:0007669"/>
    <property type="project" value="TreeGrafter"/>
</dbReference>
<keyword evidence="3" id="KW-0223">Dioxygenase</keyword>
<proteinExistence type="predicted"/>
<reference evidence="3 4" key="1">
    <citation type="submission" date="2018-08" db="EMBL/GenBank/DDBJ databases">
        <title>A genome reference for cultivated species of the human gut microbiota.</title>
        <authorList>
            <person name="Zou Y."/>
            <person name="Xue W."/>
            <person name="Luo G."/>
        </authorList>
    </citation>
    <scope>NUCLEOTIDE SEQUENCE [LARGE SCALE GENOMIC DNA]</scope>
    <source>
        <strain evidence="3 4">AM25-6</strain>
    </source>
</reference>
<keyword evidence="3" id="KW-0560">Oxidoreductase</keyword>
<dbReference type="Gene3D" id="3.10.180.10">
    <property type="entry name" value="2,3-Dihydroxybiphenyl 1,2-Dioxygenase, domain 1"/>
    <property type="match status" value="1"/>
</dbReference>
<dbReference type="EMBL" id="QUSM01000002">
    <property type="protein sequence ID" value="RGD74944.1"/>
    <property type="molecule type" value="Genomic_DNA"/>
</dbReference>
<dbReference type="CDD" id="cd06587">
    <property type="entry name" value="VOC"/>
    <property type="match status" value="1"/>
</dbReference>
<dbReference type="GO" id="GO:0004493">
    <property type="term" value="F:methylmalonyl-CoA epimerase activity"/>
    <property type="evidence" value="ECO:0007669"/>
    <property type="project" value="TreeGrafter"/>
</dbReference>
<dbReference type="PANTHER" id="PTHR43048:SF3">
    <property type="entry name" value="METHYLMALONYL-COA EPIMERASE, MITOCHONDRIAL"/>
    <property type="match status" value="1"/>
</dbReference>
<dbReference type="Proteomes" id="UP000261212">
    <property type="component" value="Unassembled WGS sequence"/>
</dbReference>
<dbReference type="GO" id="GO:0046872">
    <property type="term" value="F:metal ion binding"/>
    <property type="evidence" value="ECO:0007669"/>
    <property type="project" value="UniProtKB-KW"/>
</dbReference>
<dbReference type="PANTHER" id="PTHR43048">
    <property type="entry name" value="METHYLMALONYL-COA EPIMERASE"/>
    <property type="match status" value="1"/>
</dbReference>
<name>A0A3E3E077_9FIRM</name>
<keyword evidence="1" id="KW-0479">Metal-binding</keyword>
<dbReference type="InterPro" id="IPR004360">
    <property type="entry name" value="Glyas_Fos-R_dOase_dom"/>
</dbReference>
<sequence>MNEFGYISIQTKNVDKTADFYIDNFGFEKVKRYEIEENQEKTILQFIKLENTLFEIFSISNSEEGENGPFAMIGIYVDDIEKKIKELKEKNVEIIDETPWKGSEEGQLIAGIRGINKEQIMLVQGKFPL</sequence>
<dbReference type="InterPro" id="IPR029068">
    <property type="entry name" value="Glyas_Bleomycin-R_OHBP_Dase"/>
</dbReference>
<accession>A0A3E3E077</accession>
<protein>
    <submittedName>
        <fullName evidence="3">Glyoxalase/bleomycin resistance/dioxygenase family protein</fullName>
    </submittedName>
</protein>
<evidence type="ECO:0000259" key="2">
    <source>
        <dbReference type="PROSITE" id="PS51819"/>
    </source>
</evidence>
<dbReference type="GO" id="GO:0051213">
    <property type="term" value="F:dioxygenase activity"/>
    <property type="evidence" value="ECO:0007669"/>
    <property type="project" value="UniProtKB-KW"/>
</dbReference>
<gene>
    <name evidence="3" type="ORF">DW687_01065</name>
</gene>
<evidence type="ECO:0000313" key="4">
    <source>
        <dbReference type="Proteomes" id="UP000261212"/>
    </source>
</evidence>
<feature type="domain" description="VOC" evidence="2">
    <location>
        <begin position="3"/>
        <end position="125"/>
    </location>
</feature>
<evidence type="ECO:0000256" key="1">
    <source>
        <dbReference type="ARBA" id="ARBA00022723"/>
    </source>
</evidence>
<dbReference type="AlphaFoldDB" id="A0A3E3E077"/>
<dbReference type="InterPro" id="IPR051785">
    <property type="entry name" value="MMCE/EMCE_epimerase"/>
</dbReference>
<evidence type="ECO:0000313" key="3">
    <source>
        <dbReference type="EMBL" id="RGD74944.1"/>
    </source>
</evidence>
<dbReference type="PROSITE" id="PS51819">
    <property type="entry name" value="VOC"/>
    <property type="match status" value="1"/>
</dbReference>
<comment type="caution">
    <text evidence="3">The sequence shown here is derived from an EMBL/GenBank/DDBJ whole genome shotgun (WGS) entry which is preliminary data.</text>
</comment>
<organism evidence="3 4">
    <name type="scientific">Anaerofustis stercorihominis</name>
    <dbReference type="NCBI Taxonomy" id="214853"/>
    <lineage>
        <taxon>Bacteria</taxon>
        <taxon>Bacillati</taxon>
        <taxon>Bacillota</taxon>
        <taxon>Clostridia</taxon>
        <taxon>Eubacteriales</taxon>
        <taxon>Eubacteriaceae</taxon>
        <taxon>Anaerofustis</taxon>
    </lineage>
</organism>
<dbReference type="GeneID" id="98000777"/>